<gene>
    <name evidence="2" type="ORF">V0U79_03950</name>
</gene>
<dbReference type="Proteomes" id="UP001354971">
    <property type="component" value="Unassembled WGS sequence"/>
</dbReference>
<dbReference type="RefSeq" id="WP_330198168.1">
    <property type="nucleotide sequence ID" value="NZ_JAZDRP010000002.1"/>
</dbReference>
<keyword evidence="3" id="KW-1185">Reference proteome</keyword>
<protein>
    <submittedName>
        <fullName evidence="2">Uncharacterized protein</fullName>
    </submittedName>
</protein>
<evidence type="ECO:0000313" key="2">
    <source>
        <dbReference type="EMBL" id="MEE2525506.1"/>
    </source>
</evidence>
<organism evidence="2 3">
    <name type="scientific">Hyphobacterium lacteum</name>
    <dbReference type="NCBI Taxonomy" id="3116575"/>
    <lineage>
        <taxon>Bacteria</taxon>
        <taxon>Pseudomonadati</taxon>
        <taxon>Pseudomonadota</taxon>
        <taxon>Alphaproteobacteria</taxon>
        <taxon>Maricaulales</taxon>
        <taxon>Maricaulaceae</taxon>
        <taxon>Hyphobacterium</taxon>
    </lineage>
</organism>
<name>A0ABU7LNK3_9PROT</name>
<sequence length="166" mass="18348">MLTRRRSVTREETNAIASRASEAALAALGREDFARARDELSVVPRRVEFAESGWKVALVNALTDLAAGKRKNGINTLIKVFQRLDDTGLTQDDKGYLRLFALYRAIEHSKDGRAPAALRDHAEDFRFDTTLVDPALKALFPLKRVEQKADDIPPPPFPAGMGSSEA</sequence>
<proteinExistence type="predicted"/>
<evidence type="ECO:0000256" key="1">
    <source>
        <dbReference type="SAM" id="MobiDB-lite"/>
    </source>
</evidence>
<accession>A0ABU7LNK3</accession>
<reference evidence="2 3" key="1">
    <citation type="submission" date="2024-01" db="EMBL/GenBank/DDBJ databases">
        <title>Hyphobacterium bacterium isolated from marine sediment.</title>
        <authorList>
            <person name="Zhao S."/>
        </authorList>
    </citation>
    <scope>NUCLEOTIDE SEQUENCE [LARGE SCALE GENOMIC DNA]</scope>
    <source>
        <strain evidence="3">HN65</strain>
    </source>
</reference>
<dbReference type="EMBL" id="JAZDRP010000002">
    <property type="protein sequence ID" value="MEE2525506.1"/>
    <property type="molecule type" value="Genomic_DNA"/>
</dbReference>
<evidence type="ECO:0000313" key="3">
    <source>
        <dbReference type="Proteomes" id="UP001354971"/>
    </source>
</evidence>
<comment type="caution">
    <text evidence="2">The sequence shown here is derived from an EMBL/GenBank/DDBJ whole genome shotgun (WGS) entry which is preliminary data.</text>
</comment>
<feature type="region of interest" description="Disordered" evidence="1">
    <location>
        <begin position="147"/>
        <end position="166"/>
    </location>
</feature>